<accession>A0ABW9GBA9</accession>
<sequence>MNVSLIITTYNWKEALAVVLQSVRLQVRLPDEVIIADDGSRDDTAEMIRQFAKDFPVPLIHSWQEDKGFRLAQSRNQAIAKSCGDYIIIVDGDIQLPVHFIADHCQIAKAGQFIQGGRVLLPATLSKAIIEQFQYPQMFAKGLRNRKNILRSQSLSRIFSKVRNHDGATRGCNMSFWRADLLRVNGYNEGFVGWGREDSELVIRLLNAGLSRYYLKFLGAGYHLYHSESDRSQLAENDRIYQHAKVSGIIRCEQGLDRHLFEQPREQ</sequence>
<dbReference type="Proteomes" id="UP001629953">
    <property type="component" value="Unassembled WGS sequence"/>
</dbReference>
<dbReference type="InterPro" id="IPR050834">
    <property type="entry name" value="Glycosyltransf_2"/>
</dbReference>
<evidence type="ECO:0000313" key="4">
    <source>
        <dbReference type="EMBL" id="MFM2486977.1"/>
    </source>
</evidence>
<evidence type="ECO:0000259" key="2">
    <source>
        <dbReference type="Pfam" id="PF00535"/>
    </source>
</evidence>
<comment type="caution">
    <text evidence="4">The sequence shown here is derived from an EMBL/GenBank/DDBJ whole genome shotgun (WGS) entry which is preliminary data.</text>
</comment>
<protein>
    <submittedName>
        <fullName evidence="4">Glycosyltransferase family 2 protein</fullName>
    </submittedName>
</protein>
<dbReference type="SUPFAM" id="SSF53448">
    <property type="entry name" value="Nucleotide-diphospho-sugar transferases"/>
    <property type="match status" value="1"/>
</dbReference>
<dbReference type="InterPro" id="IPR029044">
    <property type="entry name" value="Nucleotide-diphossugar_trans"/>
</dbReference>
<keyword evidence="1" id="KW-0808">Transferase</keyword>
<dbReference type="Gene3D" id="3.90.550.10">
    <property type="entry name" value="Spore Coat Polysaccharide Biosynthesis Protein SpsA, Chain A"/>
    <property type="match status" value="1"/>
</dbReference>
<keyword evidence="5" id="KW-1185">Reference proteome</keyword>
<dbReference type="PANTHER" id="PTHR43685:SF3">
    <property type="entry name" value="SLR2126 PROTEIN"/>
    <property type="match status" value="1"/>
</dbReference>
<feature type="domain" description="Glycosyltransferase 2-like" evidence="2">
    <location>
        <begin position="4"/>
        <end position="110"/>
    </location>
</feature>
<dbReference type="EMBL" id="JBEQCT010000014">
    <property type="protein sequence ID" value="MFM2486977.1"/>
    <property type="molecule type" value="Genomic_DNA"/>
</dbReference>
<feature type="domain" description="Galactosyltransferase C-terminal" evidence="3">
    <location>
        <begin position="162"/>
        <end position="226"/>
    </location>
</feature>
<evidence type="ECO:0000259" key="3">
    <source>
        <dbReference type="Pfam" id="PF02709"/>
    </source>
</evidence>
<reference evidence="4 5" key="1">
    <citation type="journal article" date="2013" name="Int. J. Syst. Evol. Microbiol.">
        <title>Celerinatantimonas yamalensis sp. nov., a cold-adapted diazotrophic bacterium from a cold permafrost brine.</title>
        <authorList>
            <person name="Shcherbakova V."/>
            <person name="Chuvilskaya N."/>
            <person name="Rivkina E."/>
            <person name="Demidov N."/>
            <person name="Uchaeva V."/>
            <person name="Suetin S."/>
            <person name="Suzina N."/>
            <person name="Gilichinsky D."/>
        </authorList>
    </citation>
    <scope>NUCLEOTIDE SEQUENCE [LARGE SCALE GENOMIC DNA]</scope>
    <source>
        <strain evidence="4 5">C7</strain>
    </source>
</reference>
<organism evidence="4 5">
    <name type="scientific">Celerinatantimonas yamalensis</name>
    <dbReference type="NCBI Taxonomy" id="559956"/>
    <lineage>
        <taxon>Bacteria</taxon>
        <taxon>Pseudomonadati</taxon>
        <taxon>Pseudomonadota</taxon>
        <taxon>Gammaproteobacteria</taxon>
        <taxon>Celerinatantimonadaceae</taxon>
        <taxon>Celerinatantimonas</taxon>
    </lineage>
</organism>
<proteinExistence type="predicted"/>
<dbReference type="Pfam" id="PF02709">
    <property type="entry name" value="Glyco_transf_7C"/>
    <property type="match status" value="1"/>
</dbReference>
<dbReference type="InterPro" id="IPR027791">
    <property type="entry name" value="Galactosyl_T_C"/>
</dbReference>
<dbReference type="Pfam" id="PF00535">
    <property type="entry name" value="Glycos_transf_2"/>
    <property type="match status" value="1"/>
</dbReference>
<name>A0ABW9GBA9_9GAMM</name>
<dbReference type="InterPro" id="IPR001173">
    <property type="entry name" value="Glyco_trans_2-like"/>
</dbReference>
<evidence type="ECO:0000256" key="1">
    <source>
        <dbReference type="ARBA" id="ARBA00022679"/>
    </source>
</evidence>
<evidence type="ECO:0000313" key="5">
    <source>
        <dbReference type="Proteomes" id="UP001629953"/>
    </source>
</evidence>
<dbReference type="CDD" id="cd06420">
    <property type="entry name" value="GT2_Chondriotin_Pol_N"/>
    <property type="match status" value="1"/>
</dbReference>
<dbReference type="RefSeq" id="WP_408625277.1">
    <property type="nucleotide sequence ID" value="NZ_JBEQCT010000014.1"/>
</dbReference>
<dbReference type="PANTHER" id="PTHR43685">
    <property type="entry name" value="GLYCOSYLTRANSFERASE"/>
    <property type="match status" value="1"/>
</dbReference>
<gene>
    <name evidence="4" type="ORF">ABUE30_18280</name>
</gene>